<dbReference type="InterPro" id="IPR035965">
    <property type="entry name" value="PAS-like_dom_sf"/>
</dbReference>
<dbReference type="NCBIfam" id="TIGR00229">
    <property type="entry name" value="sensory_box"/>
    <property type="match status" value="1"/>
</dbReference>
<dbReference type="PRINTS" id="PR00344">
    <property type="entry name" value="BCTRLSENSOR"/>
</dbReference>
<reference evidence="9 10" key="1">
    <citation type="submission" date="2019-08" db="EMBL/GenBank/DDBJ databases">
        <title>Bradyrhizobium hipponensis sp. nov., a rhizobium isolated from a Lupinus angustifolius root nodule in Tunisia.</title>
        <authorList>
            <person name="Off K."/>
            <person name="Rejili M."/>
            <person name="Mars M."/>
            <person name="Brachmann A."/>
            <person name="Marin M."/>
        </authorList>
    </citation>
    <scope>NUCLEOTIDE SEQUENCE [LARGE SCALE GENOMIC DNA]</scope>
    <source>
        <strain evidence="10">aSej3</strain>
    </source>
</reference>
<dbReference type="InterPro" id="IPR036890">
    <property type="entry name" value="HATPase_C_sf"/>
</dbReference>
<dbReference type="AlphaFoldDB" id="A0A5S4YNW1"/>
<gene>
    <name evidence="9" type="ORF">FXV83_13175</name>
</gene>
<dbReference type="SMART" id="SM00387">
    <property type="entry name" value="HATPase_c"/>
    <property type="match status" value="1"/>
</dbReference>
<dbReference type="SUPFAM" id="SSF55874">
    <property type="entry name" value="ATPase domain of HSP90 chaperone/DNA topoisomerase II/histidine kinase"/>
    <property type="match status" value="1"/>
</dbReference>
<evidence type="ECO:0000313" key="10">
    <source>
        <dbReference type="Proteomes" id="UP000324797"/>
    </source>
</evidence>
<dbReference type="Gene3D" id="3.30.565.10">
    <property type="entry name" value="Histidine kinase-like ATPase, C-terminal domain"/>
    <property type="match status" value="1"/>
</dbReference>
<feature type="domain" description="Histidine kinase" evidence="7">
    <location>
        <begin position="371"/>
        <end position="591"/>
    </location>
</feature>
<keyword evidence="4" id="KW-0808">Transferase</keyword>
<evidence type="ECO:0000256" key="1">
    <source>
        <dbReference type="ARBA" id="ARBA00000085"/>
    </source>
</evidence>
<feature type="transmembrane region" description="Helical" evidence="6">
    <location>
        <begin position="66"/>
        <end position="85"/>
    </location>
</feature>
<dbReference type="InterPro" id="IPR000014">
    <property type="entry name" value="PAS"/>
</dbReference>
<evidence type="ECO:0000256" key="4">
    <source>
        <dbReference type="ARBA" id="ARBA00022679"/>
    </source>
</evidence>
<dbReference type="CDD" id="cd00130">
    <property type="entry name" value="PAS"/>
    <property type="match status" value="1"/>
</dbReference>
<keyword evidence="5" id="KW-0418">Kinase</keyword>
<dbReference type="Gene3D" id="3.30.450.20">
    <property type="entry name" value="PAS domain"/>
    <property type="match status" value="1"/>
</dbReference>
<feature type="transmembrane region" description="Helical" evidence="6">
    <location>
        <begin position="97"/>
        <end position="127"/>
    </location>
</feature>
<evidence type="ECO:0000313" key="9">
    <source>
        <dbReference type="EMBL" id="TYO66086.1"/>
    </source>
</evidence>
<dbReference type="InterPro" id="IPR005467">
    <property type="entry name" value="His_kinase_dom"/>
</dbReference>
<dbReference type="Gene3D" id="1.10.287.130">
    <property type="match status" value="1"/>
</dbReference>
<dbReference type="InterPro" id="IPR004358">
    <property type="entry name" value="Sig_transdc_His_kin-like_C"/>
</dbReference>
<dbReference type="GO" id="GO:0000155">
    <property type="term" value="F:phosphorelay sensor kinase activity"/>
    <property type="evidence" value="ECO:0007669"/>
    <property type="project" value="InterPro"/>
</dbReference>
<dbReference type="InterPro" id="IPR036097">
    <property type="entry name" value="HisK_dim/P_sf"/>
</dbReference>
<dbReference type="Proteomes" id="UP000324797">
    <property type="component" value="Unassembled WGS sequence"/>
</dbReference>
<feature type="transmembrane region" description="Helical" evidence="6">
    <location>
        <begin position="41"/>
        <end position="60"/>
    </location>
</feature>
<name>A0A5S4YNW1_9BRAD</name>
<organism evidence="9 10">
    <name type="scientific">Bradyrhizobium hipponense</name>
    <dbReference type="NCBI Taxonomy" id="2605638"/>
    <lineage>
        <taxon>Bacteria</taxon>
        <taxon>Pseudomonadati</taxon>
        <taxon>Pseudomonadota</taxon>
        <taxon>Alphaproteobacteria</taxon>
        <taxon>Hyphomicrobiales</taxon>
        <taxon>Nitrobacteraceae</taxon>
        <taxon>Bradyrhizobium</taxon>
    </lineage>
</organism>
<accession>A0A5S4YNW1</accession>
<keyword evidence="6" id="KW-0472">Membrane</keyword>
<evidence type="ECO:0000259" key="8">
    <source>
        <dbReference type="PROSITE" id="PS50112"/>
    </source>
</evidence>
<dbReference type="FunFam" id="3.30.565.10:FF:000176">
    <property type="entry name" value="PAS domain-containing sensor histidine kinase"/>
    <property type="match status" value="1"/>
</dbReference>
<dbReference type="SMART" id="SM00091">
    <property type="entry name" value="PAS"/>
    <property type="match status" value="1"/>
</dbReference>
<feature type="transmembrane region" description="Helical" evidence="6">
    <location>
        <begin position="174"/>
        <end position="194"/>
    </location>
</feature>
<evidence type="ECO:0000256" key="2">
    <source>
        <dbReference type="ARBA" id="ARBA00012438"/>
    </source>
</evidence>
<dbReference type="PROSITE" id="PS50109">
    <property type="entry name" value="HIS_KIN"/>
    <property type="match status" value="1"/>
</dbReference>
<proteinExistence type="predicted"/>
<keyword evidence="3" id="KW-0597">Phosphoprotein</keyword>
<keyword evidence="6" id="KW-0812">Transmembrane</keyword>
<dbReference type="Pfam" id="PF02518">
    <property type="entry name" value="HATPase_c"/>
    <property type="match status" value="1"/>
</dbReference>
<dbReference type="PANTHER" id="PTHR43047">
    <property type="entry name" value="TWO-COMPONENT HISTIDINE PROTEIN KINASE"/>
    <property type="match status" value="1"/>
</dbReference>
<dbReference type="CDD" id="cd16922">
    <property type="entry name" value="HATPase_EvgS-ArcB-TorS-like"/>
    <property type="match status" value="1"/>
</dbReference>
<comment type="catalytic activity">
    <reaction evidence="1">
        <text>ATP + protein L-histidine = ADP + protein N-phospho-L-histidine.</text>
        <dbReference type="EC" id="2.7.13.3"/>
    </reaction>
</comment>
<dbReference type="InterPro" id="IPR003594">
    <property type="entry name" value="HATPase_dom"/>
</dbReference>
<feature type="domain" description="PAS" evidence="8">
    <location>
        <begin position="208"/>
        <end position="278"/>
    </location>
</feature>
<dbReference type="SUPFAM" id="SSF47384">
    <property type="entry name" value="Homodimeric domain of signal transducing histidine kinase"/>
    <property type="match status" value="1"/>
</dbReference>
<evidence type="ECO:0000256" key="6">
    <source>
        <dbReference type="SAM" id="Phobius"/>
    </source>
</evidence>
<dbReference type="FunFam" id="1.10.287.130:FF:000066">
    <property type="entry name" value="PAS domain-containing sensor histidine kinase"/>
    <property type="match status" value="1"/>
</dbReference>
<dbReference type="EC" id="2.7.13.3" evidence="2"/>
<dbReference type="SMART" id="SM00388">
    <property type="entry name" value="HisKA"/>
    <property type="match status" value="1"/>
</dbReference>
<evidence type="ECO:0000256" key="3">
    <source>
        <dbReference type="ARBA" id="ARBA00022553"/>
    </source>
</evidence>
<dbReference type="PROSITE" id="PS50112">
    <property type="entry name" value="PAS"/>
    <property type="match status" value="1"/>
</dbReference>
<comment type="caution">
    <text evidence="9">The sequence shown here is derived from an EMBL/GenBank/DDBJ whole genome shotgun (WGS) entry which is preliminary data.</text>
</comment>
<dbReference type="SUPFAM" id="SSF55785">
    <property type="entry name" value="PYP-like sensor domain (PAS domain)"/>
    <property type="match status" value="1"/>
</dbReference>
<sequence>MSRSARPVTVLSIIRDCLDALLHPSARYDALTRARHRAFMAPRLLGSLAAFAAFPVYLAMRGAPSAIEVAAFAWLIAPILLSWFLSRTGRYEGAHVLSSLALAGLIMAIAATTGGIESFAAIWLVVVPLEAALSASRRVAAFASLLALSCAGILILVSQLGWLPGDTSAAERGVLMAFGVASATLYAAGLAFGAESLARTSVALLSREEDRYRLLARNMSDVISRHQRNGAVQFISPAVESMLGLPVARLLGHGLFDRVHVADRPAYLTALSDAARGDVRSVEFRLRQEKAAPERGQVDFIWVEMRCRPLELDPGRKNLDRQNLDRKFVGEVDVVAVMRDVTDRKLGEQALDQARSAAESADAAKTRFLATMSHELRTPLNAIIGFSEMIAQEQTLMLGAAQRKEYAQLINDSGQHLLSVVNGILDMSKMESGNFEIASEPFAPRASLMHCCNLLALKARENGIDLITDAPQDLPVMTGDPRAFKQIVLNLVANAIKFTERGGQVTVNAAVSGSQLTLRVSDTGVGIAPDDLKRIGAPFFQAGKTYQRRHEGTGLGLSIVKNLVALHLGELTVQSRLGEGTAVTVRLPLVYTPPEAKTPDRKAAENKIATLTPVLRQEQDQLQDQPALVKKSA</sequence>
<dbReference type="CDD" id="cd00082">
    <property type="entry name" value="HisKA"/>
    <property type="match status" value="1"/>
</dbReference>
<keyword evidence="6" id="KW-1133">Transmembrane helix</keyword>
<protein>
    <recommendedName>
        <fullName evidence="2">histidine kinase</fullName>
        <ecNumber evidence="2">2.7.13.3</ecNumber>
    </recommendedName>
</protein>
<dbReference type="InterPro" id="IPR003661">
    <property type="entry name" value="HisK_dim/P_dom"/>
</dbReference>
<evidence type="ECO:0000259" key="7">
    <source>
        <dbReference type="PROSITE" id="PS50109"/>
    </source>
</evidence>
<dbReference type="PANTHER" id="PTHR43047:SF64">
    <property type="entry name" value="HISTIDINE KINASE CONTAINING CHEY-HOMOLOGOUS RECEIVER DOMAIN AND PAS DOMAIN-RELATED"/>
    <property type="match status" value="1"/>
</dbReference>
<feature type="transmembrane region" description="Helical" evidence="6">
    <location>
        <begin position="139"/>
        <end position="162"/>
    </location>
</feature>
<evidence type="ECO:0000256" key="5">
    <source>
        <dbReference type="ARBA" id="ARBA00022777"/>
    </source>
</evidence>
<keyword evidence="10" id="KW-1185">Reference proteome</keyword>
<dbReference type="Pfam" id="PF00512">
    <property type="entry name" value="HisKA"/>
    <property type="match status" value="1"/>
</dbReference>
<dbReference type="EMBL" id="VSTH01000043">
    <property type="protein sequence ID" value="TYO66086.1"/>
    <property type="molecule type" value="Genomic_DNA"/>
</dbReference>